<comment type="caution">
    <text evidence="1">The sequence shown here is derived from an EMBL/GenBank/DDBJ whole genome shotgun (WGS) entry which is preliminary data.</text>
</comment>
<reference evidence="1 2" key="1">
    <citation type="journal article" date="2018" name="PLoS Genet.">
        <title>Population sequencing reveals clonal diversity and ancestral inbreeding in the grapevine cultivar Chardonnay.</title>
        <authorList>
            <person name="Roach M.J."/>
            <person name="Johnson D.L."/>
            <person name="Bohlmann J."/>
            <person name="van Vuuren H.J."/>
            <person name="Jones S.J."/>
            <person name="Pretorius I.S."/>
            <person name="Schmidt S.A."/>
            <person name="Borneman A.R."/>
        </authorList>
    </citation>
    <scope>NUCLEOTIDE SEQUENCE [LARGE SCALE GENOMIC DNA]</scope>
    <source>
        <strain evidence="2">cv. Chardonnay</strain>
        <tissue evidence="1">Leaf</tissue>
    </source>
</reference>
<gene>
    <name evidence="1" type="ORF">CK203_012801</name>
</gene>
<proteinExistence type="predicted"/>
<name>A0A438JLM2_VITVI</name>
<dbReference type="EMBL" id="QGNW01000036">
    <property type="protein sequence ID" value="RVX09860.1"/>
    <property type="molecule type" value="Genomic_DNA"/>
</dbReference>
<dbReference type="Proteomes" id="UP000288805">
    <property type="component" value="Unassembled WGS sequence"/>
</dbReference>
<sequence>MMTLGGGKAIITLRAADRDRGGERGPWQAVVIICKTCLLQSMIRTNVSGYCMSVVRMRCGSRPDVMFVSECRVPLLEIYEAKKMSANQEATSSGPCGDAHVKKSMDNLSAKEFRERFCIPNGVSVELTDGEAVSIENNEDHVIFFSNEQFNAGLRFSLPSLFKEFLHFT</sequence>
<dbReference type="AlphaFoldDB" id="A0A438JLM2"/>
<organism evidence="1 2">
    <name type="scientific">Vitis vinifera</name>
    <name type="common">Grape</name>
    <dbReference type="NCBI Taxonomy" id="29760"/>
    <lineage>
        <taxon>Eukaryota</taxon>
        <taxon>Viridiplantae</taxon>
        <taxon>Streptophyta</taxon>
        <taxon>Embryophyta</taxon>
        <taxon>Tracheophyta</taxon>
        <taxon>Spermatophyta</taxon>
        <taxon>Magnoliopsida</taxon>
        <taxon>eudicotyledons</taxon>
        <taxon>Gunneridae</taxon>
        <taxon>Pentapetalae</taxon>
        <taxon>rosids</taxon>
        <taxon>Vitales</taxon>
        <taxon>Vitaceae</taxon>
        <taxon>Viteae</taxon>
        <taxon>Vitis</taxon>
    </lineage>
</organism>
<protein>
    <submittedName>
        <fullName evidence="1">Uncharacterized protein</fullName>
    </submittedName>
</protein>
<evidence type="ECO:0000313" key="1">
    <source>
        <dbReference type="EMBL" id="RVX09860.1"/>
    </source>
</evidence>
<accession>A0A438JLM2</accession>
<evidence type="ECO:0000313" key="2">
    <source>
        <dbReference type="Proteomes" id="UP000288805"/>
    </source>
</evidence>